<accession>A0AAU9H627</accession>
<organism evidence="1 2">
    <name type="scientific">Streptococcus thermophilus</name>
    <dbReference type="NCBI Taxonomy" id="1308"/>
    <lineage>
        <taxon>Bacteria</taxon>
        <taxon>Bacillati</taxon>
        <taxon>Bacillota</taxon>
        <taxon>Bacilli</taxon>
        <taxon>Lactobacillales</taxon>
        <taxon>Streptococcaceae</taxon>
        <taxon>Streptococcus</taxon>
    </lineage>
</organism>
<sequence>MTSLVLGTIITQKNQTKKNGLILSLFILHSPNRLVVFQDVFSQIFPMQREPNSPKRQREHIWYK</sequence>
<evidence type="ECO:0000313" key="2">
    <source>
        <dbReference type="Proteomes" id="UP000509120"/>
    </source>
</evidence>
<dbReference type="Proteomes" id="UP000509120">
    <property type="component" value="Chromosome"/>
</dbReference>
<dbReference type="EMBL" id="LR822030">
    <property type="protein sequence ID" value="CAD0154725.1"/>
    <property type="molecule type" value="Genomic_DNA"/>
</dbReference>
<dbReference type="AlphaFoldDB" id="A0AAU9H627"/>
<proteinExistence type="predicted"/>
<reference evidence="1 2" key="1">
    <citation type="submission" date="2020-06" db="EMBL/GenBank/DDBJ databases">
        <authorList>
            <person name="Chuat V."/>
        </authorList>
    </citation>
    <scope>NUCLEOTIDE SEQUENCE [LARGE SCALE GENOMIC DNA]</scope>
    <source>
        <strain evidence="1">STH_CIRM_1046</strain>
    </source>
</reference>
<protein>
    <submittedName>
        <fullName evidence="1">Uncharacterized protein</fullName>
    </submittedName>
</protein>
<evidence type="ECO:0000313" key="1">
    <source>
        <dbReference type="EMBL" id="CAD0154725.1"/>
    </source>
</evidence>
<gene>
    <name evidence="1" type="ORF">STHERMO_0604</name>
</gene>
<name>A0AAU9H627_STRTR</name>